<dbReference type="EMBL" id="LR824023">
    <property type="protein sequence ID" value="CAD0203949.1"/>
    <property type="molecule type" value="Genomic_DNA"/>
</dbReference>
<keyword evidence="7" id="KW-0249">Electron transport</keyword>
<keyword evidence="6" id="KW-0677">Repeat</keyword>
<keyword evidence="11" id="KW-1185">Reference proteome</keyword>
<dbReference type="AlphaFoldDB" id="A0A9N8KV75"/>
<gene>
    <name evidence="10" type="ORF">CINC_LOCUS6260</name>
</gene>
<dbReference type="InterPro" id="IPR016680">
    <property type="entry name" value="NDUFA8"/>
</dbReference>
<dbReference type="GO" id="GO:0005739">
    <property type="term" value="C:mitochondrion"/>
    <property type="evidence" value="ECO:0007669"/>
    <property type="project" value="UniProtKB-SubCell"/>
</dbReference>
<evidence type="ECO:0008006" key="12">
    <source>
        <dbReference type="Google" id="ProtNLM"/>
    </source>
</evidence>
<evidence type="ECO:0000313" key="10">
    <source>
        <dbReference type="EMBL" id="CAD0203949.1"/>
    </source>
</evidence>
<dbReference type="PANTHER" id="PTHR13344">
    <property type="entry name" value="NADH-UBIQUINONE OXIDOREDUCTASE"/>
    <property type="match status" value="1"/>
</dbReference>
<proteinExistence type="inferred from homology"/>
<comment type="similarity">
    <text evidence="3">Belongs to the complex I NDUFA8 subunit family.</text>
</comment>
<evidence type="ECO:0000256" key="6">
    <source>
        <dbReference type="ARBA" id="ARBA00022737"/>
    </source>
</evidence>
<accession>A0A9N8KV75</accession>
<comment type="function">
    <text evidence="1">Accessory subunit of the mitochondrial membrane respiratory chain NADH dehydrogenase (Complex I), that is believed not to be involved in catalysis. Complex I functions in the transfer of electrons from NADH to the respiratory chain. The immediate electron acceptor for the enzyme is believed to be ubiquinone.</text>
</comment>
<name>A0A9N8KV75_CHRIL</name>
<dbReference type="PANTHER" id="PTHR13344:SF0">
    <property type="entry name" value="NADH DEHYDROGENASE [UBIQUINONE] 1 ALPHA SUBCOMPLEX SUBUNIT 8"/>
    <property type="match status" value="1"/>
</dbReference>
<dbReference type="OrthoDB" id="276296at2759"/>
<keyword evidence="5" id="KW-0679">Respiratory chain</keyword>
<evidence type="ECO:0000256" key="5">
    <source>
        <dbReference type="ARBA" id="ARBA00022660"/>
    </source>
</evidence>
<reference evidence="10" key="1">
    <citation type="submission" date="2021-12" db="EMBL/GenBank/DDBJ databases">
        <authorList>
            <person name="King R."/>
        </authorList>
    </citation>
    <scope>NUCLEOTIDE SEQUENCE</scope>
</reference>
<evidence type="ECO:0000256" key="4">
    <source>
        <dbReference type="ARBA" id="ARBA00022448"/>
    </source>
</evidence>
<evidence type="ECO:0000256" key="7">
    <source>
        <dbReference type="ARBA" id="ARBA00022982"/>
    </source>
</evidence>
<evidence type="ECO:0000256" key="3">
    <source>
        <dbReference type="ARBA" id="ARBA00010705"/>
    </source>
</evidence>
<comment type="subcellular location">
    <subcellularLocation>
        <location evidence="2">Mitochondrion</location>
    </subcellularLocation>
</comment>
<keyword evidence="8" id="KW-0496">Mitochondrion</keyword>
<keyword evidence="9" id="KW-1015">Disulfide bond</keyword>
<evidence type="ECO:0000313" key="11">
    <source>
        <dbReference type="Proteomes" id="UP001154114"/>
    </source>
</evidence>
<evidence type="ECO:0000256" key="9">
    <source>
        <dbReference type="ARBA" id="ARBA00023157"/>
    </source>
</evidence>
<sequence length="180" mass="20697">MVVTEDVELPEFEDLKTKEVKVSAATLITAGPYIGKQCEVINNEFMLCRQEHGDPRPCLALGKQVTACTMEVLRRMKKYCLEEFKQHANCVDKSSGDYSFRHCRKTQSVFDFCMEDRLCVRRPEFGYFTRGRVHSSNSKAPPPPPCPCHPKVEDATPELPECKKPYKKPRFGGRIYWSLE</sequence>
<dbReference type="Proteomes" id="UP001154114">
    <property type="component" value="Chromosome 20"/>
</dbReference>
<keyword evidence="4" id="KW-0813">Transport</keyword>
<organism evidence="10 11">
    <name type="scientific">Chrysodeixis includens</name>
    <name type="common">Soybean looper</name>
    <name type="synonym">Pseudoplusia includens</name>
    <dbReference type="NCBI Taxonomy" id="689277"/>
    <lineage>
        <taxon>Eukaryota</taxon>
        <taxon>Metazoa</taxon>
        <taxon>Ecdysozoa</taxon>
        <taxon>Arthropoda</taxon>
        <taxon>Hexapoda</taxon>
        <taxon>Insecta</taxon>
        <taxon>Pterygota</taxon>
        <taxon>Neoptera</taxon>
        <taxon>Endopterygota</taxon>
        <taxon>Lepidoptera</taxon>
        <taxon>Glossata</taxon>
        <taxon>Ditrysia</taxon>
        <taxon>Noctuoidea</taxon>
        <taxon>Noctuidae</taxon>
        <taxon>Plusiinae</taxon>
        <taxon>Chrysodeixis</taxon>
    </lineage>
</organism>
<evidence type="ECO:0000256" key="1">
    <source>
        <dbReference type="ARBA" id="ARBA00003195"/>
    </source>
</evidence>
<evidence type="ECO:0000256" key="8">
    <source>
        <dbReference type="ARBA" id="ARBA00023128"/>
    </source>
</evidence>
<evidence type="ECO:0000256" key="2">
    <source>
        <dbReference type="ARBA" id="ARBA00004173"/>
    </source>
</evidence>
<protein>
    <recommendedName>
        <fullName evidence="12">NADH dehydrogenase [ubiquinone] 1 alpha subcomplex subunit 8</fullName>
    </recommendedName>
</protein>
<dbReference type="PROSITE" id="PS51808">
    <property type="entry name" value="CHCH"/>
    <property type="match status" value="1"/>
</dbReference>
<dbReference type="GO" id="GO:0006120">
    <property type="term" value="P:mitochondrial electron transport, NADH to ubiquinone"/>
    <property type="evidence" value="ECO:0007669"/>
    <property type="project" value="InterPro"/>
</dbReference>